<feature type="chain" id="PRO_5025331138" description="AA1-like domain-containing protein" evidence="1">
    <location>
        <begin position="21"/>
        <end position="172"/>
    </location>
</feature>
<evidence type="ECO:0000313" key="3">
    <source>
        <dbReference type="Proteomes" id="UP000799438"/>
    </source>
</evidence>
<name>A0A6A6B2A7_9PEZI</name>
<accession>A0A6A6B2A7</accession>
<dbReference type="Proteomes" id="UP000799438">
    <property type="component" value="Unassembled WGS sequence"/>
</dbReference>
<dbReference type="AlphaFoldDB" id="A0A6A6B2A7"/>
<reference evidence="2" key="1">
    <citation type="journal article" date="2020" name="Stud. Mycol.">
        <title>101 Dothideomycetes genomes: a test case for predicting lifestyles and emergence of pathogens.</title>
        <authorList>
            <person name="Haridas S."/>
            <person name="Albert R."/>
            <person name="Binder M."/>
            <person name="Bloem J."/>
            <person name="Labutti K."/>
            <person name="Salamov A."/>
            <person name="Andreopoulos B."/>
            <person name="Baker S."/>
            <person name="Barry K."/>
            <person name="Bills G."/>
            <person name="Bluhm B."/>
            <person name="Cannon C."/>
            <person name="Castanera R."/>
            <person name="Culley D."/>
            <person name="Daum C."/>
            <person name="Ezra D."/>
            <person name="Gonzalez J."/>
            <person name="Henrissat B."/>
            <person name="Kuo A."/>
            <person name="Liang C."/>
            <person name="Lipzen A."/>
            <person name="Lutzoni F."/>
            <person name="Magnuson J."/>
            <person name="Mondo S."/>
            <person name="Nolan M."/>
            <person name="Ohm R."/>
            <person name="Pangilinan J."/>
            <person name="Park H.-J."/>
            <person name="Ramirez L."/>
            <person name="Alfaro M."/>
            <person name="Sun H."/>
            <person name="Tritt A."/>
            <person name="Yoshinaga Y."/>
            <person name="Zwiers L.-H."/>
            <person name="Turgeon B."/>
            <person name="Goodwin S."/>
            <person name="Spatafora J."/>
            <person name="Crous P."/>
            <person name="Grigoriev I."/>
        </authorList>
    </citation>
    <scope>NUCLEOTIDE SEQUENCE</scope>
    <source>
        <strain evidence="2">CBS 121167</strain>
    </source>
</reference>
<keyword evidence="1" id="KW-0732">Signal</keyword>
<protein>
    <recommendedName>
        <fullName evidence="4">AA1-like domain-containing protein</fullName>
    </recommendedName>
</protein>
<evidence type="ECO:0000313" key="2">
    <source>
        <dbReference type="EMBL" id="KAF2137728.1"/>
    </source>
</evidence>
<keyword evidence="3" id="KW-1185">Reference proteome</keyword>
<proteinExistence type="predicted"/>
<dbReference type="RefSeq" id="XP_033393443.1">
    <property type="nucleotide sequence ID" value="XM_033544410.1"/>
</dbReference>
<feature type="signal peptide" evidence="1">
    <location>
        <begin position="1"/>
        <end position="20"/>
    </location>
</feature>
<sequence length="172" mass="19449">MRSGKILSACAIFASSGVLAQEYLKVTNTFVTTAPRPPASVDIEVRAYDPSTETESDIATCSKFWYTDVSGWPQEFVACDKPAWNWYISTYTRPHIFDVELSHSFDDSVPAEEGLKWHRERFGRFSVAENDFTCNPVHSGQVETCRTGPRDVVVYNETYTNGNGTVFWRVPE</sequence>
<organism evidence="2 3">
    <name type="scientific">Aplosporella prunicola CBS 121167</name>
    <dbReference type="NCBI Taxonomy" id="1176127"/>
    <lineage>
        <taxon>Eukaryota</taxon>
        <taxon>Fungi</taxon>
        <taxon>Dikarya</taxon>
        <taxon>Ascomycota</taxon>
        <taxon>Pezizomycotina</taxon>
        <taxon>Dothideomycetes</taxon>
        <taxon>Dothideomycetes incertae sedis</taxon>
        <taxon>Botryosphaeriales</taxon>
        <taxon>Aplosporellaceae</taxon>
        <taxon>Aplosporella</taxon>
    </lineage>
</organism>
<dbReference type="EMBL" id="ML995500">
    <property type="protein sequence ID" value="KAF2137728.1"/>
    <property type="molecule type" value="Genomic_DNA"/>
</dbReference>
<evidence type="ECO:0008006" key="4">
    <source>
        <dbReference type="Google" id="ProtNLM"/>
    </source>
</evidence>
<gene>
    <name evidence="2" type="ORF">K452DRAFT_321591</name>
</gene>
<dbReference type="GeneID" id="54301906"/>
<evidence type="ECO:0000256" key="1">
    <source>
        <dbReference type="SAM" id="SignalP"/>
    </source>
</evidence>